<dbReference type="Proteomes" id="UP000591131">
    <property type="component" value="Unassembled WGS sequence"/>
</dbReference>
<comment type="caution">
    <text evidence="3">The sequence shown here is derived from an EMBL/GenBank/DDBJ whole genome shotgun (WGS) entry which is preliminary data.</text>
</comment>
<dbReference type="OrthoDB" id="5592268at2759"/>
<organism evidence="3 4">
    <name type="scientific">Perkinsus chesapeaki</name>
    <name type="common">Clam parasite</name>
    <name type="synonym">Perkinsus andrewsi</name>
    <dbReference type="NCBI Taxonomy" id="330153"/>
    <lineage>
        <taxon>Eukaryota</taxon>
        <taxon>Sar</taxon>
        <taxon>Alveolata</taxon>
        <taxon>Perkinsozoa</taxon>
        <taxon>Perkinsea</taxon>
        <taxon>Perkinsida</taxon>
        <taxon>Perkinsidae</taxon>
        <taxon>Perkinsus</taxon>
    </lineage>
</organism>
<dbReference type="Pfam" id="PF17921">
    <property type="entry name" value="Integrase_H2C2"/>
    <property type="match status" value="1"/>
</dbReference>
<keyword evidence="4" id="KW-1185">Reference proteome</keyword>
<reference evidence="3 4" key="1">
    <citation type="submission" date="2020-04" db="EMBL/GenBank/DDBJ databases">
        <title>Perkinsus chesapeaki whole genome sequence.</title>
        <authorList>
            <person name="Bogema D.R."/>
        </authorList>
    </citation>
    <scope>NUCLEOTIDE SEQUENCE [LARGE SCALE GENOMIC DNA]</scope>
    <source>
        <strain evidence="3">ATCC PRA-425</strain>
    </source>
</reference>
<dbReference type="InterPro" id="IPR041588">
    <property type="entry name" value="Integrase_H2C2"/>
</dbReference>
<dbReference type="SUPFAM" id="SSF53098">
    <property type="entry name" value="Ribonuclease H-like"/>
    <property type="match status" value="2"/>
</dbReference>
<dbReference type="InterPro" id="IPR012337">
    <property type="entry name" value="RNaseH-like_sf"/>
</dbReference>
<dbReference type="InterPro" id="IPR036397">
    <property type="entry name" value="RNaseH_sf"/>
</dbReference>
<dbReference type="PROSITE" id="PS50994">
    <property type="entry name" value="INTEGRASE"/>
    <property type="match status" value="1"/>
</dbReference>
<sequence>MVYLVNLLKIYGLAIPVSLVYNFILNLILVCFSGLAGRLVSHYPVASWLRVWASFLKRLACSSIEANAAWDTPLPASIRSCCEELYSRFSSDDAVSGVWSLPAKLPHVYDLFCDASSIAVGVVLKQGHYVLEDGSWLIPPSSQLHINLLELNATIRGLTLATHWNARKVVLHCDSRTVVSWLTSLLEETGPVRVSGLHETLIRRRLAIIAELLESAGICLTVAWIESQANPADLLTRVPQRWVSLYSSFSTRRVEEEGVGDGCIAQLEEDPTRQRQKVTSAAVTVMSPPTVSVQDQLHDPMLCEVRAILSRRPPVDPVRGAKLVPPPYRKVYPQLCIGRSKLFCRQLNVPPNVNVKVPVVPAAQIGEFIKWAHVEAGHGDWTGTWKLLRRSCYFPDMAVKAQQYIKDYCPSCRATRHHRNQATTGAATTIGDGPWDIIYADTLSMNGITYLVVTDSFTKWIEAIRLPRNDGRSVCNGLVRLCYRFGAPTVLRTDNGPEMANQYVDRLCAYYHIIHRRGAARHPQSQGSVERANKTILGILRKIIGEARSEDEVDLLVQQALYHYRLRTTATLGISPFLAMYGWEPRSTPTSLPSSFSWDLATWVDKQVYQRAWLNDYIDNVLGLGTKIPPITGDHMPVAFKTDGVDEVKGYNVKYHIEGSGPWYLKLDEQHSDNMQFVDGLKSLRVIGPDAHSALQQRYLARVSSLRRTPVALWSTLPFKLSTRGALSTESVSRLEYEVVKCIDGLLNGRLVDLSRDLPQLVNSLAKFAADPPSAEMLKSVTPFIAVIDVRRLPDHKTSLVGAFTEILLTLQALSSTHNSARSCTARLMSLERSLRSDLRSIGLTSENILSTEAPTSPSMEERHTLVRDQSVRDLTQGRRLLGKSSSTSMPRGGSKTAGHAFGRSISDKSIIIGTKPPSLATEARASIRKEVKASKSPPTDHRVNPEKESRRIEKVSSGDETPSRARDDILGGNAIGKEQVNYCTREYHRDHQVGKSSLTVQYKSADSNDCAFRSAAICFTSFLEPWHPRELATILSTFEDYNRTKRKFNFTFMLGKFTYCTLPVLSYAFASTDVSIDVYRDEHCFEKTDTVLLEAAGTACYANTFDVEQSLAFSIKTIDYTPNSERFQLSLFKDDCKTPESKNSFGSQFSVISGACEPILGTAYGIYSVRYRNEKRTCNPSDSAYWGGCSPLRVAVFSRYTTTDCSGMPIEVQIKPAFDGECLRAENGTQTYALSETSSNMTLRDFQGATDCLEEPQRTINVGIGACYPLGVDQSFRWTTSVRILPTAANSSDIG</sequence>
<dbReference type="PANTHER" id="PTHR37984:SF5">
    <property type="entry name" value="PROTEIN NYNRIN-LIKE"/>
    <property type="match status" value="1"/>
</dbReference>
<feature type="domain" description="Integrase catalytic" evidence="2">
    <location>
        <begin position="430"/>
        <end position="584"/>
    </location>
</feature>
<dbReference type="Gene3D" id="3.30.420.10">
    <property type="entry name" value="Ribonuclease H-like superfamily/Ribonuclease H"/>
    <property type="match status" value="2"/>
</dbReference>
<dbReference type="InterPro" id="IPR055475">
    <property type="entry name" value="DUF7047"/>
</dbReference>
<dbReference type="Pfam" id="PF23088">
    <property type="entry name" value="DUF7047"/>
    <property type="match status" value="1"/>
</dbReference>
<dbReference type="GO" id="GO:0015074">
    <property type="term" value="P:DNA integration"/>
    <property type="evidence" value="ECO:0007669"/>
    <property type="project" value="InterPro"/>
</dbReference>
<protein>
    <recommendedName>
        <fullName evidence="2">Integrase catalytic domain-containing protein</fullName>
    </recommendedName>
</protein>
<dbReference type="PANTHER" id="PTHR37984">
    <property type="entry name" value="PROTEIN CBG26694"/>
    <property type="match status" value="1"/>
</dbReference>
<accession>A0A7J6L6G5</accession>
<gene>
    <name evidence="3" type="ORF">FOL47_009781</name>
</gene>
<evidence type="ECO:0000313" key="4">
    <source>
        <dbReference type="Proteomes" id="UP000591131"/>
    </source>
</evidence>
<evidence type="ECO:0000259" key="2">
    <source>
        <dbReference type="PROSITE" id="PS50994"/>
    </source>
</evidence>
<dbReference type="Gene3D" id="1.10.340.70">
    <property type="match status" value="1"/>
</dbReference>
<dbReference type="EMBL" id="JAAPAO010000706">
    <property type="protein sequence ID" value="KAF4654772.1"/>
    <property type="molecule type" value="Genomic_DNA"/>
</dbReference>
<feature type="region of interest" description="Disordered" evidence="1">
    <location>
        <begin position="852"/>
        <end position="970"/>
    </location>
</feature>
<dbReference type="InterPro" id="IPR050951">
    <property type="entry name" value="Retrovirus_Pol_polyprotein"/>
</dbReference>
<name>A0A7J6L6G5_PERCH</name>
<proteinExistence type="predicted"/>
<dbReference type="GO" id="GO:0003676">
    <property type="term" value="F:nucleic acid binding"/>
    <property type="evidence" value="ECO:0007669"/>
    <property type="project" value="InterPro"/>
</dbReference>
<feature type="compositionally biased region" description="Basic and acidic residues" evidence="1">
    <location>
        <begin position="926"/>
        <end position="970"/>
    </location>
</feature>
<feature type="compositionally biased region" description="Basic and acidic residues" evidence="1">
    <location>
        <begin position="860"/>
        <end position="872"/>
    </location>
</feature>
<evidence type="ECO:0000313" key="3">
    <source>
        <dbReference type="EMBL" id="KAF4654772.1"/>
    </source>
</evidence>
<dbReference type="InterPro" id="IPR001584">
    <property type="entry name" value="Integrase_cat-core"/>
</dbReference>
<evidence type="ECO:0000256" key="1">
    <source>
        <dbReference type="SAM" id="MobiDB-lite"/>
    </source>
</evidence>
<dbReference type="Pfam" id="PF00665">
    <property type="entry name" value="rve"/>
    <property type="match status" value="1"/>
</dbReference>